<proteinExistence type="predicted"/>
<name>A0A310SE42_9HYME</name>
<dbReference type="AlphaFoldDB" id="A0A310SE42"/>
<reference evidence="1 2" key="1">
    <citation type="submission" date="2015-07" db="EMBL/GenBank/DDBJ databases">
        <title>The genome of Eufriesea mexicana.</title>
        <authorList>
            <person name="Pan H."/>
            <person name="Kapheim K."/>
        </authorList>
    </citation>
    <scope>NUCLEOTIDE SEQUENCE [LARGE SCALE GENOMIC DNA]</scope>
    <source>
        <strain evidence="1">0111107269</strain>
        <tissue evidence="1">Whole body</tissue>
    </source>
</reference>
<dbReference type="EMBL" id="KQ771054">
    <property type="protein sequence ID" value="OAD52549.1"/>
    <property type="molecule type" value="Genomic_DNA"/>
</dbReference>
<dbReference type="Proteomes" id="UP000250275">
    <property type="component" value="Unassembled WGS sequence"/>
</dbReference>
<gene>
    <name evidence="1" type="ORF">WN48_00906</name>
</gene>
<evidence type="ECO:0000313" key="2">
    <source>
        <dbReference type="Proteomes" id="UP000250275"/>
    </source>
</evidence>
<keyword evidence="2" id="KW-1185">Reference proteome</keyword>
<protein>
    <submittedName>
        <fullName evidence="1">Uncharacterized protein</fullName>
    </submittedName>
</protein>
<accession>A0A310SE42</accession>
<sequence length="301" mass="34108">MQQAISQIIIDESYIKQYCRETSIGLICERTRPMRHDYHKGCQSSKDYKECGTAVFKIDDITLIPMHTPNKYIAIPKDSPAIISSNEECVLLYNNNAMKIGGTSKNVEISTSNYTLHINFTEDEIHLLQSYIPHVLKVTPNFKDFRHSLENMNTKLNDIKTHKGILTATEIVYDLLKIVGWISLGSITFYTLHKIGFLSFISKILPKAICFKICCNELRISNDSESKTYATPPSAPLPALPEDSNAYLLEELPVSRSKKIVRFGGPKATLRRGCDQPLRFYPHSLALLPETINLLHSYLTP</sequence>
<evidence type="ECO:0000313" key="1">
    <source>
        <dbReference type="EMBL" id="OAD52549.1"/>
    </source>
</evidence>
<organism evidence="1 2">
    <name type="scientific">Eufriesea mexicana</name>
    <dbReference type="NCBI Taxonomy" id="516756"/>
    <lineage>
        <taxon>Eukaryota</taxon>
        <taxon>Metazoa</taxon>
        <taxon>Ecdysozoa</taxon>
        <taxon>Arthropoda</taxon>
        <taxon>Hexapoda</taxon>
        <taxon>Insecta</taxon>
        <taxon>Pterygota</taxon>
        <taxon>Neoptera</taxon>
        <taxon>Endopterygota</taxon>
        <taxon>Hymenoptera</taxon>
        <taxon>Apocrita</taxon>
        <taxon>Aculeata</taxon>
        <taxon>Apoidea</taxon>
        <taxon>Anthophila</taxon>
        <taxon>Apidae</taxon>
        <taxon>Eufriesea</taxon>
    </lineage>
</organism>